<dbReference type="AlphaFoldDB" id="A0A3Q7GVA1"/>
<dbReference type="EnsemblPlants" id="Solyc04g049077.1.1">
    <property type="protein sequence ID" value="Solyc04g049077.1.1"/>
    <property type="gene ID" value="Solyc04g049077.1"/>
</dbReference>
<dbReference type="Gramene" id="Solyc04g049077.1.1">
    <property type="protein sequence ID" value="Solyc04g049077.1.1"/>
    <property type="gene ID" value="Solyc04g049077.1"/>
</dbReference>
<reference evidence="1" key="1">
    <citation type="journal article" date="2012" name="Nature">
        <title>The tomato genome sequence provides insights into fleshy fruit evolution.</title>
        <authorList>
            <consortium name="Tomato Genome Consortium"/>
        </authorList>
    </citation>
    <scope>NUCLEOTIDE SEQUENCE [LARGE SCALE GENOMIC DNA]</scope>
    <source>
        <strain evidence="1">cv. Heinz 1706</strain>
    </source>
</reference>
<organism evidence="1">
    <name type="scientific">Solanum lycopersicum</name>
    <name type="common">Tomato</name>
    <name type="synonym">Lycopersicon esculentum</name>
    <dbReference type="NCBI Taxonomy" id="4081"/>
    <lineage>
        <taxon>Eukaryota</taxon>
        <taxon>Viridiplantae</taxon>
        <taxon>Streptophyta</taxon>
        <taxon>Embryophyta</taxon>
        <taxon>Tracheophyta</taxon>
        <taxon>Spermatophyta</taxon>
        <taxon>Magnoliopsida</taxon>
        <taxon>eudicotyledons</taxon>
        <taxon>Gunneridae</taxon>
        <taxon>Pentapetalae</taxon>
        <taxon>asterids</taxon>
        <taxon>lamiids</taxon>
        <taxon>Solanales</taxon>
        <taxon>Solanaceae</taxon>
        <taxon>Solanoideae</taxon>
        <taxon>Solaneae</taxon>
        <taxon>Solanum</taxon>
        <taxon>Solanum subgen. Lycopersicon</taxon>
    </lineage>
</organism>
<reference evidence="1" key="2">
    <citation type="submission" date="2019-01" db="UniProtKB">
        <authorList>
            <consortium name="EnsemblPlants"/>
        </authorList>
    </citation>
    <scope>IDENTIFICATION</scope>
    <source>
        <strain evidence="1">cv. Heinz 1706</strain>
    </source>
</reference>
<accession>A0A3Q7GVA1</accession>
<dbReference type="Proteomes" id="UP000004994">
    <property type="component" value="Chromosome 4"/>
</dbReference>
<name>A0A3Q7GVA1_SOLLC</name>
<dbReference type="PANTHER" id="PTHR34222">
    <property type="entry name" value="GAG_PRE-INTEGRS DOMAIN-CONTAINING PROTEIN"/>
    <property type="match status" value="1"/>
</dbReference>
<protein>
    <recommendedName>
        <fullName evidence="3">CCHC-type domain-containing protein</fullName>
    </recommendedName>
</protein>
<dbReference type="PANTHER" id="PTHR34222:SF87">
    <property type="entry name" value="CCHC-TYPE DOMAIN-CONTAINING PROTEIN"/>
    <property type="match status" value="1"/>
</dbReference>
<sequence length="240" mass="27208">MYTSRSNSRNKKPYNPNAFCEYCHMKGCMINDCHKLLKCDHCHKTGHVKLDCFRLIRYPPDFKGKRDTVVAGNSVYEASSAPYHAPQIPHKASHQVAKFWMMTMPMIIPQQHQKRLQMLGQKTIGDAHCVANMADLLNYDELITIVPHSTVSSCLVDAPSQLPLDHVVPPVRRSTRSLKPPIWHKDYITTNDFATSFQDQGFGRTKIFSWAGIARSDVGILIHQRKYDLELISNMGLAGA</sequence>
<dbReference type="InParanoid" id="A0A3Q7GVA1"/>
<proteinExistence type="predicted"/>
<evidence type="ECO:0000313" key="2">
    <source>
        <dbReference type="Proteomes" id="UP000004994"/>
    </source>
</evidence>
<evidence type="ECO:0000313" key="1">
    <source>
        <dbReference type="EnsemblPlants" id="Solyc04g049077.1.1"/>
    </source>
</evidence>
<evidence type="ECO:0008006" key="3">
    <source>
        <dbReference type="Google" id="ProtNLM"/>
    </source>
</evidence>
<keyword evidence="2" id="KW-1185">Reference proteome</keyword>